<dbReference type="InterPro" id="IPR013525">
    <property type="entry name" value="ABC2_TM"/>
</dbReference>
<evidence type="ECO:0000256" key="5">
    <source>
        <dbReference type="ARBA" id="ARBA00023136"/>
    </source>
</evidence>
<evidence type="ECO:0000256" key="8">
    <source>
        <dbReference type="SAM" id="SignalP"/>
    </source>
</evidence>
<reference evidence="10 11" key="1">
    <citation type="journal article" date="2013" name="Genome Biol.">
        <title>Genome of Acanthamoeba castellanii highlights extensive lateral gene transfer and early evolution of tyrosine kinase signaling.</title>
        <authorList>
            <person name="Clarke M."/>
            <person name="Lohan A.J."/>
            <person name="Liu B."/>
            <person name="Lagkouvardos I."/>
            <person name="Roy S."/>
            <person name="Zafar N."/>
            <person name="Bertelli C."/>
            <person name="Schilde C."/>
            <person name="Kianianmomeni A."/>
            <person name="Burglin T.R."/>
            <person name="Frech C."/>
            <person name="Turcotte B."/>
            <person name="Kopec K.O."/>
            <person name="Synnott J.M."/>
            <person name="Choo C."/>
            <person name="Paponov I."/>
            <person name="Finkler A."/>
            <person name="Soon Heng Tan C."/>
            <person name="Hutchins A.P."/>
            <person name="Weinmeier T."/>
            <person name="Rattei T."/>
            <person name="Chu J.S."/>
            <person name="Gimenez G."/>
            <person name="Irimia M."/>
            <person name="Rigden D.J."/>
            <person name="Fitzpatrick D.A."/>
            <person name="Lorenzo-Morales J."/>
            <person name="Bateman A."/>
            <person name="Chiu C.H."/>
            <person name="Tang P."/>
            <person name="Hegemann P."/>
            <person name="Fromm H."/>
            <person name="Raoult D."/>
            <person name="Greub G."/>
            <person name="Miranda-Saavedra D."/>
            <person name="Chen N."/>
            <person name="Nash P."/>
            <person name="Ginger M.L."/>
            <person name="Horn M."/>
            <person name="Schaap P."/>
            <person name="Caler L."/>
            <person name="Loftus B."/>
        </authorList>
    </citation>
    <scope>NUCLEOTIDE SEQUENCE [LARGE SCALE GENOMIC DNA]</scope>
    <source>
        <strain evidence="10 11">Neff</strain>
    </source>
</reference>
<keyword evidence="11" id="KW-1185">Reference proteome</keyword>
<dbReference type="EMBL" id="KB008119">
    <property type="protein sequence ID" value="ELR12411.1"/>
    <property type="molecule type" value="Genomic_DNA"/>
</dbReference>
<dbReference type="KEGG" id="acan:ACA1_375600"/>
<name>L8GJP3_ACACF</name>
<dbReference type="PANTHER" id="PTHR19241">
    <property type="entry name" value="ATP-BINDING CASSETTE TRANSPORTER"/>
    <property type="match status" value="1"/>
</dbReference>
<dbReference type="OMA" id="QTITPPC"/>
<dbReference type="GO" id="GO:0016020">
    <property type="term" value="C:membrane"/>
    <property type="evidence" value="ECO:0007669"/>
    <property type="project" value="UniProtKB-SubCell"/>
</dbReference>
<evidence type="ECO:0000256" key="4">
    <source>
        <dbReference type="ARBA" id="ARBA00022989"/>
    </source>
</evidence>
<feature type="transmembrane region" description="Helical" evidence="7">
    <location>
        <begin position="293"/>
        <end position="310"/>
    </location>
</feature>
<feature type="transmembrane region" description="Helical" evidence="7">
    <location>
        <begin position="503"/>
        <end position="524"/>
    </location>
</feature>
<organism evidence="10 11">
    <name type="scientific">Acanthamoeba castellanii (strain ATCC 30010 / Neff)</name>
    <dbReference type="NCBI Taxonomy" id="1257118"/>
    <lineage>
        <taxon>Eukaryota</taxon>
        <taxon>Amoebozoa</taxon>
        <taxon>Discosea</taxon>
        <taxon>Longamoebia</taxon>
        <taxon>Centramoebida</taxon>
        <taxon>Acanthamoebidae</taxon>
        <taxon>Acanthamoeba</taxon>
    </lineage>
</organism>
<dbReference type="GO" id="GO:0140359">
    <property type="term" value="F:ABC-type transporter activity"/>
    <property type="evidence" value="ECO:0007669"/>
    <property type="project" value="InterPro"/>
</dbReference>
<dbReference type="Pfam" id="PF01061">
    <property type="entry name" value="ABC2_membrane"/>
    <property type="match status" value="2"/>
</dbReference>
<feature type="chain" id="PRO_5003990149" evidence="8">
    <location>
        <begin position="19"/>
        <end position="528"/>
    </location>
</feature>
<feature type="transmembrane region" description="Helical" evidence="7">
    <location>
        <begin position="398"/>
        <end position="420"/>
    </location>
</feature>
<dbReference type="RefSeq" id="XP_004334424.1">
    <property type="nucleotide sequence ID" value="XM_004334376.1"/>
</dbReference>
<feature type="transmembrane region" description="Helical" evidence="7">
    <location>
        <begin position="109"/>
        <end position="130"/>
    </location>
</feature>
<dbReference type="GeneID" id="14912897"/>
<keyword evidence="8" id="KW-0732">Signal</keyword>
<dbReference type="VEuPathDB" id="AmoebaDB:ACA1_375600"/>
<feature type="domain" description="ABC-2 type transporter transmembrane" evidence="9">
    <location>
        <begin position="2"/>
        <end position="67"/>
    </location>
</feature>
<evidence type="ECO:0000313" key="11">
    <source>
        <dbReference type="Proteomes" id="UP000011083"/>
    </source>
</evidence>
<feature type="signal peptide" evidence="8">
    <location>
        <begin position="1"/>
        <end position="18"/>
    </location>
</feature>
<keyword evidence="4 7" id="KW-1133">Transmembrane helix</keyword>
<evidence type="ECO:0000256" key="2">
    <source>
        <dbReference type="ARBA" id="ARBA00022448"/>
    </source>
</evidence>
<feature type="compositionally biased region" description="Acidic residues" evidence="6">
    <location>
        <begin position="159"/>
        <end position="169"/>
    </location>
</feature>
<feature type="transmembrane region" description="Helical" evidence="7">
    <location>
        <begin position="370"/>
        <end position="391"/>
    </location>
</feature>
<keyword evidence="5 7" id="KW-0472">Membrane</keyword>
<evidence type="ECO:0000259" key="9">
    <source>
        <dbReference type="Pfam" id="PF01061"/>
    </source>
</evidence>
<dbReference type="AlphaFoldDB" id="L8GJP3"/>
<gene>
    <name evidence="10" type="ORF">ACA1_375600</name>
</gene>
<accession>L8GJP3</accession>
<keyword evidence="2" id="KW-0813">Transport</keyword>
<dbReference type="Proteomes" id="UP000011083">
    <property type="component" value="Unassembled WGS sequence"/>
</dbReference>
<evidence type="ECO:0000313" key="10">
    <source>
        <dbReference type="EMBL" id="ELR12411.1"/>
    </source>
</evidence>
<evidence type="ECO:0000256" key="1">
    <source>
        <dbReference type="ARBA" id="ARBA00004141"/>
    </source>
</evidence>
<evidence type="ECO:0000256" key="3">
    <source>
        <dbReference type="ARBA" id="ARBA00022692"/>
    </source>
</evidence>
<keyword evidence="3 7" id="KW-0812">Transmembrane</keyword>
<proteinExistence type="predicted"/>
<evidence type="ECO:0000256" key="6">
    <source>
        <dbReference type="SAM" id="MobiDB-lite"/>
    </source>
</evidence>
<feature type="region of interest" description="Disordered" evidence="6">
    <location>
        <begin position="144"/>
        <end position="172"/>
    </location>
</feature>
<feature type="domain" description="ABC-2 type transporter transmembrane" evidence="9">
    <location>
        <begin position="239"/>
        <end position="448"/>
    </location>
</feature>
<feature type="transmembrane region" description="Helical" evidence="7">
    <location>
        <begin position="331"/>
        <end position="358"/>
    </location>
</feature>
<dbReference type="OrthoDB" id="66620at2759"/>
<evidence type="ECO:0000256" key="7">
    <source>
        <dbReference type="SAM" id="Phobius"/>
    </source>
</evidence>
<sequence length="528" mass="60150">MRSFVRMVCTFCPSLAVAQTITPPCLAFLLLFAGFIIPRTDIHPWWIWMYWANPTTYAFQGMASNEFWDQPYHCTLEELMPPSSVCPMTWGTDYGIDKWGVFDGENIKWAMVPALIGWYIIFNTITYLGMRFYHHAPPGKPHMKEVTGAGITKKSTKDSDDDDSEEEEEGKLAKTDENYFVQAYRQSAFYASADQELTRGIYAAAVMDKSGTDDGAREKRWHHKIKRRLSDRYASLPTTQLWEMFVRGTKSYWRQPEEFVMKLSLPIVMGVVLGTYFLDLGRDQASNTQRVGMLYYALLFSNMGALQLKANLILSRPPMYRERASRTYSSLIYLLSLIAIELPYILINTVTFVVPVYFISGLQYEAGKFWIFFALYLLANLISLVVVYTLCFSAPNIAVANVMAGLVFTVLSMFAGFLIARNKIPDYWIWLHYLDVNMYPIEALLINEIKGMDFHCSDSELVQVPIELAAGGTATAYYCPITTGEQFLDSLGMSADNMLRDSLVMVGWVLALFISSAFLLKCVVHQKR</sequence>
<feature type="transmembrane region" description="Helical" evidence="7">
    <location>
        <begin position="259"/>
        <end position="278"/>
    </location>
</feature>
<comment type="subcellular location">
    <subcellularLocation>
        <location evidence="1">Membrane</location>
        <topology evidence="1">Multi-pass membrane protein</topology>
    </subcellularLocation>
</comment>
<protein>
    <submittedName>
        <fullName evidence="10">ABC2 type transporter superfamily protein</fullName>
    </submittedName>
</protein>